<organism evidence="6 7">
    <name type="scientific">Tamaricihabitans halophyticus</name>
    <dbReference type="NCBI Taxonomy" id="1262583"/>
    <lineage>
        <taxon>Bacteria</taxon>
        <taxon>Bacillati</taxon>
        <taxon>Actinomycetota</taxon>
        <taxon>Actinomycetes</taxon>
        <taxon>Pseudonocardiales</taxon>
        <taxon>Pseudonocardiaceae</taxon>
        <taxon>Tamaricihabitans</taxon>
    </lineage>
</organism>
<evidence type="ECO:0000256" key="1">
    <source>
        <dbReference type="ARBA" id="ARBA00004196"/>
    </source>
</evidence>
<dbReference type="RefSeq" id="WP_132876369.1">
    <property type="nucleotide sequence ID" value="NZ_SLXQ01000002.1"/>
</dbReference>
<dbReference type="PROSITE" id="PS51318">
    <property type="entry name" value="TAT"/>
    <property type="match status" value="1"/>
</dbReference>
<evidence type="ECO:0000256" key="3">
    <source>
        <dbReference type="ARBA" id="ARBA00022448"/>
    </source>
</evidence>
<gene>
    <name evidence="6" type="ORF">EV191_102191</name>
</gene>
<dbReference type="GO" id="GO:0030288">
    <property type="term" value="C:outer membrane-bounded periplasmic space"/>
    <property type="evidence" value="ECO:0007669"/>
    <property type="project" value="TreeGrafter"/>
</dbReference>
<reference evidence="6 7" key="1">
    <citation type="submission" date="2019-03" db="EMBL/GenBank/DDBJ databases">
        <title>Genomic Encyclopedia of Type Strains, Phase IV (KMG-IV): sequencing the most valuable type-strain genomes for metagenomic binning, comparative biology and taxonomic classification.</title>
        <authorList>
            <person name="Goeker M."/>
        </authorList>
    </citation>
    <scope>NUCLEOTIDE SEQUENCE [LARGE SCALE GENOMIC DNA]</scope>
    <source>
        <strain evidence="6 7">DSM 45765</strain>
    </source>
</reference>
<dbReference type="Pfam" id="PF01497">
    <property type="entry name" value="Peripla_BP_2"/>
    <property type="match status" value="1"/>
</dbReference>
<dbReference type="SUPFAM" id="SSF53807">
    <property type="entry name" value="Helical backbone' metal receptor"/>
    <property type="match status" value="1"/>
</dbReference>
<evidence type="ECO:0000259" key="5">
    <source>
        <dbReference type="PROSITE" id="PS50983"/>
    </source>
</evidence>
<protein>
    <submittedName>
        <fullName evidence="6">Iron complex transport system substrate-binding protein</fullName>
    </submittedName>
</protein>
<evidence type="ECO:0000256" key="2">
    <source>
        <dbReference type="ARBA" id="ARBA00008814"/>
    </source>
</evidence>
<dbReference type="Proteomes" id="UP000294911">
    <property type="component" value="Unassembled WGS sequence"/>
</dbReference>
<sequence>MNATIARRRGYGLDRRRFLGGLAGAAATLGLTACGAGGEQPAGSGDTRRIQHPLGSTEIPNDPRRVIALDPGPALQVALEHGVPLVASATLGTKPDVPKYLPKSKQDFEHLGFEPPDPESLAELNPDLIVGHQTSLADNYEVLSQLSNVVAYENTRDNVEWQQSCLTVADYYGYRKRQQELIDRYAERAAEVKRAHADVLGKTRIALLRFTTDELRIVTDSVIFPSRVLSDCGVRRSESSAAADKGDTYNSLSLEQVSRLADADALIYFGGGGAFEGEQVNSTFTNYTEGTLWQRLPAVRAGKVFEVPQNSWWDGYSATAANKIVDELTEVLRKL</sequence>
<dbReference type="Gene3D" id="3.40.50.1980">
    <property type="entry name" value="Nitrogenase molybdenum iron protein domain"/>
    <property type="match status" value="2"/>
</dbReference>
<keyword evidence="7" id="KW-1185">Reference proteome</keyword>
<dbReference type="GO" id="GO:1901678">
    <property type="term" value="P:iron coordination entity transport"/>
    <property type="evidence" value="ECO:0007669"/>
    <property type="project" value="UniProtKB-ARBA"/>
</dbReference>
<keyword evidence="4" id="KW-0732">Signal</keyword>
<comment type="subcellular location">
    <subcellularLocation>
        <location evidence="1">Cell envelope</location>
    </subcellularLocation>
</comment>
<dbReference type="OrthoDB" id="9793175at2"/>
<comment type="similarity">
    <text evidence="2">Belongs to the bacterial solute-binding protein 8 family.</text>
</comment>
<dbReference type="InterPro" id="IPR051313">
    <property type="entry name" value="Bact_iron-sidero_bind"/>
</dbReference>
<keyword evidence="3" id="KW-0813">Transport</keyword>
<dbReference type="EMBL" id="SLXQ01000002">
    <property type="protein sequence ID" value="TCP54980.1"/>
    <property type="molecule type" value="Genomic_DNA"/>
</dbReference>
<dbReference type="PROSITE" id="PS51257">
    <property type="entry name" value="PROKAR_LIPOPROTEIN"/>
    <property type="match status" value="1"/>
</dbReference>
<dbReference type="PANTHER" id="PTHR30532">
    <property type="entry name" value="IRON III DICITRATE-BINDING PERIPLASMIC PROTEIN"/>
    <property type="match status" value="1"/>
</dbReference>
<feature type="domain" description="Fe/B12 periplasmic-binding" evidence="5">
    <location>
        <begin position="65"/>
        <end position="335"/>
    </location>
</feature>
<dbReference type="AlphaFoldDB" id="A0A4R2QXQ6"/>
<dbReference type="PANTHER" id="PTHR30532:SF25">
    <property type="entry name" value="IRON(III) DICITRATE-BINDING PERIPLASMIC PROTEIN"/>
    <property type="match status" value="1"/>
</dbReference>
<evidence type="ECO:0000313" key="6">
    <source>
        <dbReference type="EMBL" id="TCP54980.1"/>
    </source>
</evidence>
<proteinExistence type="inferred from homology"/>
<dbReference type="InterPro" id="IPR002491">
    <property type="entry name" value="ABC_transptr_periplasmic_BD"/>
</dbReference>
<dbReference type="InterPro" id="IPR006311">
    <property type="entry name" value="TAT_signal"/>
</dbReference>
<name>A0A4R2QXQ6_9PSEU</name>
<accession>A0A4R2QXQ6</accession>
<dbReference type="PROSITE" id="PS50983">
    <property type="entry name" value="FE_B12_PBP"/>
    <property type="match status" value="1"/>
</dbReference>
<evidence type="ECO:0000256" key="4">
    <source>
        <dbReference type="ARBA" id="ARBA00022729"/>
    </source>
</evidence>
<evidence type="ECO:0000313" key="7">
    <source>
        <dbReference type="Proteomes" id="UP000294911"/>
    </source>
</evidence>
<comment type="caution">
    <text evidence="6">The sequence shown here is derived from an EMBL/GenBank/DDBJ whole genome shotgun (WGS) entry which is preliminary data.</text>
</comment>